<dbReference type="EMBL" id="OX459120">
    <property type="protein sequence ID" value="CAI9098756.1"/>
    <property type="molecule type" value="Genomic_DNA"/>
</dbReference>
<evidence type="ECO:0000256" key="1">
    <source>
        <dbReference type="ARBA" id="ARBA00009861"/>
    </source>
</evidence>
<reference evidence="2" key="1">
    <citation type="submission" date="2023-03" db="EMBL/GenBank/DDBJ databases">
        <authorList>
            <person name="Julca I."/>
        </authorList>
    </citation>
    <scope>NUCLEOTIDE SEQUENCE</scope>
</reference>
<evidence type="ECO:0000313" key="3">
    <source>
        <dbReference type="Proteomes" id="UP001161247"/>
    </source>
</evidence>
<keyword evidence="3" id="KW-1185">Reference proteome</keyword>
<dbReference type="GO" id="GO:0016747">
    <property type="term" value="F:acyltransferase activity, transferring groups other than amino-acyl groups"/>
    <property type="evidence" value="ECO:0007669"/>
    <property type="project" value="TreeGrafter"/>
</dbReference>
<dbReference type="PANTHER" id="PTHR31642">
    <property type="entry name" value="TRICHOTHECENE 3-O-ACETYLTRANSFERASE"/>
    <property type="match status" value="1"/>
</dbReference>
<dbReference type="Gene3D" id="3.30.559.10">
    <property type="entry name" value="Chloramphenicol acetyltransferase-like domain"/>
    <property type="match status" value="2"/>
</dbReference>
<evidence type="ECO:0000313" key="2">
    <source>
        <dbReference type="EMBL" id="CAI9098756.1"/>
    </source>
</evidence>
<dbReference type="Proteomes" id="UP001161247">
    <property type="component" value="Chromosome 3"/>
</dbReference>
<comment type="similarity">
    <text evidence="1">Belongs to the plant acyltransferase family.</text>
</comment>
<dbReference type="AlphaFoldDB" id="A0AAV1CT33"/>
<proteinExistence type="inferred from homology"/>
<organism evidence="2 3">
    <name type="scientific">Oldenlandia corymbosa var. corymbosa</name>
    <dbReference type="NCBI Taxonomy" id="529605"/>
    <lineage>
        <taxon>Eukaryota</taxon>
        <taxon>Viridiplantae</taxon>
        <taxon>Streptophyta</taxon>
        <taxon>Embryophyta</taxon>
        <taxon>Tracheophyta</taxon>
        <taxon>Spermatophyta</taxon>
        <taxon>Magnoliopsida</taxon>
        <taxon>eudicotyledons</taxon>
        <taxon>Gunneridae</taxon>
        <taxon>Pentapetalae</taxon>
        <taxon>asterids</taxon>
        <taxon>lamiids</taxon>
        <taxon>Gentianales</taxon>
        <taxon>Rubiaceae</taxon>
        <taxon>Rubioideae</taxon>
        <taxon>Spermacoceae</taxon>
        <taxon>Hedyotis-Oldenlandia complex</taxon>
        <taxon>Oldenlandia</taxon>
    </lineage>
</organism>
<dbReference type="Pfam" id="PF02458">
    <property type="entry name" value="Transferase"/>
    <property type="match status" value="1"/>
</dbReference>
<dbReference type="InterPro" id="IPR023213">
    <property type="entry name" value="CAT-like_dom_sf"/>
</dbReference>
<sequence>MVFLRSVSHIVKPAEPTPEEVMYLSDCDQIKPLTHAPTIYFYRPSFYSSLEEIVPILKDSLSKVLVKFYPLAGRLHWTDGGRVELHCNSMGALLIEAESNLTIDDFGDFRPSPEIRSLIPSVDYNVTPIHEVPLLVAQVTKLKCGGIGFGAGMSHIVVDGQSAVHFVFEWSKIARGSPSDDHPFLDRRVLQQHDDLQLTLKPNLKYTDFFPLPLLLGKPDNLEERKKETKPMMLKLSKEQVESLRSKATLDLLNKGVEELRKIPAGGRPQVSRFDVVCAHIWKCLSLARGLQPEQETVLFVTVDFRNRINPPLPKRYFGNAVMPLPVSSTVNELLSNPVSYTARKIRTAIESVTDEYVRSYLRCIKSIPNIATKRHFHTVGCAQGSFFGNPNLIITSWVGLLPLYGAKFGWGDEVYLGPGSLGYDGRVFLIPSQDGDGSFIIPLRLQVEHADAFEKYFYEEIKSLDDK</sequence>
<accession>A0AAV1CT33</accession>
<protein>
    <submittedName>
        <fullName evidence="2">OLC1v1035455C1</fullName>
    </submittedName>
</protein>
<dbReference type="PANTHER" id="PTHR31642:SF324">
    <property type="entry name" value="SPERMIDINE HYDROXYCINNAMOYL TRANSFERASE"/>
    <property type="match status" value="1"/>
</dbReference>
<name>A0AAV1CT33_OLDCO</name>
<dbReference type="InterPro" id="IPR050317">
    <property type="entry name" value="Plant_Fungal_Acyltransferase"/>
</dbReference>
<gene>
    <name evidence="2" type="ORF">OLC1_LOCUS8895</name>
</gene>